<dbReference type="InterPro" id="IPR011200">
    <property type="entry name" value="UCP012608"/>
</dbReference>
<accession>A0ABS5XUS6</accession>
<sequence length="344" mass="37023">MTTDAASIAAAYDEFGRRWAPDTSPLYADWALGVASDRALLDRLAALPRREQQPNLVFAAARWVGCPLLPWAQIRDEVLARWDEIVAVGAARSVQTNEPGRCATLLPPLSRLDGPLALLEVGAAAGLCLFPDRCSVEYATPDGPRRVDPPDGPSPVLLACGVDDAASVPTRMPDVIWRRGIDLHPIDTRDPDAVAWLETLVWPGPDHDTRVGRLRAAASAVASNPPEISRGDLLDLLADVARSAPREATLVVFHSAVLLYLTAEERRRFASLIDTVRADLPQRVVWLANETAGTLAAIDAGLPLGVRTDHRFVQSVDGIPIAMAGQHGAQYETRAFGTPPRTAA</sequence>
<dbReference type="EMBL" id="JAFLHG010000007">
    <property type="protein sequence ID" value="MBT8798283.1"/>
    <property type="molecule type" value="Genomic_DNA"/>
</dbReference>
<dbReference type="Proteomes" id="UP000740605">
    <property type="component" value="Unassembled WGS sequence"/>
</dbReference>
<protein>
    <submittedName>
        <fullName evidence="1">DUF2332 domain-containing protein</fullName>
    </submittedName>
</protein>
<comment type="caution">
    <text evidence="1">The sequence shown here is derived from an EMBL/GenBank/DDBJ whole genome shotgun (WGS) entry which is preliminary data.</text>
</comment>
<name>A0ABS5XUS6_9MICO</name>
<keyword evidence="2" id="KW-1185">Reference proteome</keyword>
<gene>
    <name evidence="1" type="ORF">J0P97_09380</name>
</gene>
<evidence type="ECO:0000313" key="2">
    <source>
        <dbReference type="Proteomes" id="UP000740605"/>
    </source>
</evidence>
<organism evidence="1 2">
    <name type="scientific">Microbacterium flavum</name>
    <dbReference type="NCBI Taxonomy" id="415216"/>
    <lineage>
        <taxon>Bacteria</taxon>
        <taxon>Bacillati</taxon>
        <taxon>Actinomycetota</taxon>
        <taxon>Actinomycetes</taxon>
        <taxon>Micrococcales</taxon>
        <taxon>Microbacteriaceae</taxon>
        <taxon>Microbacterium</taxon>
    </lineage>
</organism>
<reference evidence="1 2" key="1">
    <citation type="submission" date="2021-03" db="EMBL/GenBank/DDBJ databases">
        <title>Microbacterium pauli sp. nov., isolated from microfiltered milk.</title>
        <authorList>
            <person name="Bellassi P."/>
            <person name="Fontana A."/>
            <person name="Callegari M.L."/>
            <person name="Lorenzo M."/>
            <person name="Cappa F."/>
        </authorList>
    </citation>
    <scope>NUCLEOTIDE SEQUENCE [LARGE SCALE GENOMIC DNA]</scope>
    <source>
        <strain evidence="1 2">DSM 18909</strain>
    </source>
</reference>
<dbReference type="RefSeq" id="WP_215487517.1">
    <property type="nucleotide sequence ID" value="NZ_BAAAPJ010000002.1"/>
</dbReference>
<proteinExistence type="predicted"/>
<dbReference type="Pfam" id="PF10094">
    <property type="entry name" value="DUF2332"/>
    <property type="match status" value="1"/>
</dbReference>
<evidence type="ECO:0000313" key="1">
    <source>
        <dbReference type="EMBL" id="MBT8798283.1"/>
    </source>
</evidence>